<dbReference type="RefSeq" id="WP_379563572.1">
    <property type="nucleotide sequence ID" value="NZ_JBHSQK010000005.1"/>
</dbReference>
<evidence type="ECO:0000313" key="1">
    <source>
        <dbReference type="EMBL" id="MFC5947073.1"/>
    </source>
</evidence>
<gene>
    <name evidence="1" type="ORF">ACFQH9_02120</name>
</gene>
<protein>
    <recommendedName>
        <fullName evidence="3">Head-tail joining protein</fullName>
    </recommendedName>
</protein>
<proteinExistence type="predicted"/>
<dbReference type="EMBL" id="JBHSQK010000005">
    <property type="protein sequence ID" value="MFC5947073.1"/>
    <property type="molecule type" value="Genomic_DNA"/>
</dbReference>
<reference evidence="2" key="1">
    <citation type="journal article" date="2019" name="Int. J. Syst. Evol. Microbiol.">
        <title>The Global Catalogue of Microorganisms (GCM) 10K type strain sequencing project: providing services to taxonomists for standard genome sequencing and annotation.</title>
        <authorList>
            <consortium name="The Broad Institute Genomics Platform"/>
            <consortium name="The Broad Institute Genome Sequencing Center for Infectious Disease"/>
            <person name="Wu L."/>
            <person name="Ma J."/>
        </authorList>
    </citation>
    <scope>NUCLEOTIDE SEQUENCE [LARGE SCALE GENOMIC DNA]</scope>
    <source>
        <strain evidence="2">CGMCC 4.7397</strain>
    </source>
</reference>
<accession>A0ABW1I2P3</accession>
<sequence length="109" mass="11613">MYALANTTVSVLRGSTVDEFGDETDNETVAASGIIANIRETSSTFSDPGSTTPRVVRNVTCKLPSTTDVTETDRIKDETSGVIYTINTVTQEGGPGRTPDLALLLERTT</sequence>
<evidence type="ECO:0008006" key="3">
    <source>
        <dbReference type="Google" id="ProtNLM"/>
    </source>
</evidence>
<dbReference type="Proteomes" id="UP001596119">
    <property type="component" value="Unassembled WGS sequence"/>
</dbReference>
<evidence type="ECO:0000313" key="2">
    <source>
        <dbReference type="Proteomes" id="UP001596119"/>
    </source>
</evidence>
<organism evidence="1 2">
    <name type="scientific">Pseudonocardia lutea</name>
    <dbReference type="NCBI Taxonomy" id="2172015"/>
    <lineage>
        <taxon>Bacteria</taxon>
        <taxon>Bacillati</taxon>
        <taxon>Actinomycetota</taxon>
        <taxon>Actinomycetes</taxon>
        <taxon>Pseudonocardiales</taxon>
        <taxon>Pseudonocardiaceae</taxon>
        <taxon>Pseudonocardia</taxon>
    </lineage>
</organism>
<comment type="caution">
    <text evidence="1">The sequence shown here is derived from an EMBL/GenBank/DDBJ whole genome shotgun (WGS) entry which is preliminary data.</text>
</comment>
<keyword evidence="2" id="KW-1185">Reference proteome</keyword>
<name>A0ABW1I2P3_9PSEU</name>